<dbReference type="Proteomes" id="UP000199199">
    <property type="component" value="Unassembled WGS sequence"/>
</dbReference>
<evidence type="ECO:0000313" key="2">
    <source>
        <dbReference type="Proteomes" id="UP000199199"/>
    </source>
</evidence>
<protein>
    <submittedName>
        <fullName evidence="1">Uncharacterized protein</fullName>
    </submittedName>
</protein>
<accession>A0A1I6UWA0</accession>
<sequence>MGSDSSLHIEDGGCVPASLLKPPAKSLIVELLQLGVDDGLK</sequence>
<keyword evidence="2" id="KW-1185">Reference proteome</keyword>
<organism evidence="1 2">
    <name type="scientific">Halostagnicola kamekurae</name>
    <dbReference type="NCBI Taxonomy" id="619731"/>
    <lineage>
        <taxon>Archaea</taxon>
        <taxon>Methanobacteriati</taxon>
        <taxon>Methanobacteriota</taxon>
        <taxon>Stenosarchaea group</taxon>
        <taxon>Halobacteria</taxon>
        <taxon>Halobacteriales</taxon>
        <taxon>Natrialbaceae</taxon>
        <taxon>Halostagnicola</taxon>
    </lineage>
</organism>
<dbReference type="AlphaFoldDB" id="A0A1I6UWA0"/>
<evidence type="ECO:0000313" key="1">
    <source>
        <dbReference type="EMBL" id="SFT05654.1"/>
    </source>
</evidence>
<reference evidence="2" key="1">
    <citation type="submission" date="2016-10" db="EMBL/GenBank/DDBJ databases">
        <authorList>
            <person name="Varghese N."/>
            <person name="Submissions S."/>
        </authorList>
    </citation>
    <scope>NUCLEOTIDE SEQUENCE [LARGE SCALE GENOMIC DNA]</scope>
    <source>
        <strain evidence="2">DSM 22427</strain>
    </source>
</reference>
<name>A0A1I6UWA0_9EURY</name>
<proteinExistence type="predicted"/>
<gene>
    <name evidence="1" type="ORF">SAMN04488556_4139</name>
</gene>
<dbReference type="EMBL" id="FOZS01000007">
    <property type="protein sequence ID" value="SFT05654.1"/>
    <property type="molecule type" value="Genomic_DNA"/>
</dbReference>